<dbReference type="SUPFAM" id="SSF54637">
    <property type="entry name" value="Thioesterase/thiol ester dehydrase-isomerase"/>
    <property type="match status" value="2"/>
</dbReference>
<evidence type="ECO:0000313" key="2">
    <source>
        <dbReference type="EMBL" id="ONH23034.1"/>
    </source>
</evidence>
<name>A0A1V2I2U7_9ACTN</name>
<reference evidence="3" key="1">
    <citation type="submission" date="2016-10" db="EMBL/GenBank/DDBJ databases">
        <title>Frankia sp. NRRL B-16386 Genome sequencing.</title>
        <authorList>
            <person name="Ghodhbane-Gtari F."/>
            <person name="Swanson E."/>
            <person name="Gueddou A."/>
            <person name="Hezbri K."/>
            <person name="Ktari K."/>
            <person name="Nouioui I."/>
            <person name="Morris K."/>
            <person name="Simpson S."/>
            <person name="Abebe-Akele F."/>
            <person name="Thomas K."/>
            <person name="Gtari M."/>
            <person name="Tisa L.S."/>
        </authorList>
    </citation>
    <scope>NUCLEOTIDE SEQUENCE [LARGE SCALE GENOMIC DNA]</scope>
    <source>
        <strain evidence="3">NRRL B-16386</strain>
    </source>
</reference>
<organism evidence="2 3">
    <name type="scientific">Pseudofrankia asymbiotica</name>
    <dbReference type="NCBI Taxonomy" id="1834516"/>
    <lineage>
        <taxon>Bacteria</taxon>
        <taxon>Bacillati</taxon>
        <taxon>Actinomycetota</taxon>
        <taxon>Actinomycetes</taxon>
        <taxon>Frankiales</taxon>
        <taxon>Frankiaceae</taxon>
        <taxon>Pseudofrankia</taxon>
    </lineage>
</organism>
<proteinExistence type="predicted"/>
<dbReference type="STRING" id="1834516.BL253_34100"/>
<dbReference type="Proteomes" id="UP000188929">
    <property type="component" value="Unassembled WGS sequence"/>
</dbReference>
<evidence type="ECO:0000313" key="3">
    <source>
        <dbReference type="Proteomes" id="UP000188929"/>
    </source>
</evidence>
<dbReference type="Gene3D" id="3.10.129.10">
    <property type="entry name" value="Hotdog Thioesterase"/>
    <property type="match status" value="1"/>
</dbReference>
<gene>
    <name evidence="2" type="ORF">BL253_34100</name>
</gene>
<dbReference type="InterPro" id="IPR006683">
    <property type="entry name" value="Thioestr_dom"/>
</dbReference>
<sequence length="268" mass="27846">MEPRRDVAVSPASHIVTELGLSVAIDGPLAVGRATVVPEVCVPGSVALRTSVLATWADVITGTLCISAVMPRIPLTLDLEVQVFEPPVEGDTVTIEASVVKLGRTVMVTEARFAVQGSTAPAALALASFIASPDPSHIFPPDFRPPLRQEPGRLSMPFAERAGCAVSTPGTAEVPRKPDGLNSSGGIQGGLVALAAEEAAASLAETAVYLRSLMLRYLRPFAVGPARATAERHGDACLVHLDDAGVDRLSALATARLADAPRLRPARA</sequence>
<dbReference type="AlphaFoldDB" id="A0A1V2I2U7"/>
<feature type="domain" description="Thioesterase" evidence="1">
    <location>
        <begin position="52"/>
        <end position="113"/>
    </location>
</feature>
<accession>A0A1V2I2U7</accession>
<dbReference type="EMBL" id="MOMC01000093">
    <property type="protein sequence ID" value="ONH23034.1"/>
    <property type="molecule type" value="Genomic_DNA"/>
</dbReference>
<dbReference type="Pfam" id="PF03061">
    <property type="entry name" value="4HBT"/>
    <property type="match status" value="1"/>
</dbReference>
<dbReference type="InterPro" id="IPR029069">
    <property type="entry name" value="HotDog_dom_sf"/>
</dbReference>
<keyword evidence="3" id="KW-1185">Reference proteome</keyword>
<protein>
    <recommendedName>
        <fullName evidence="1">Thioesterase domain-containing protein</fullName>
    </recommendedName>
</protein>
<comment type="caution">
    <text evidence="2">The sequence shown here is derived from an EMBL/GenBank/DDBJ whole genome shotgun (WGS) entry which is preliminary data.</text>
</comment>
<evidence type="ECO:0000259" key="1">
    <source>
        <dbReference type="Pfam" id="PF03061"/>
    </source>
</evidence>